<keyword evidence="2" id="KW-1185">Reference proteome</keyword>
<sequence length="149" mass="17662">MQQREIKLEQIEQTIRKVLARGGEFSFYPGGTSMQPFIVQGRDKVTLAALPDRIKKYDIILYKRENGTFVLHRVTGKKENAYIFRGDNQFSDEYGIKREQMIGRVTEIIRGDEVIPVNDIKHRMWAGFWVNTVFFRRVKRFCLKCRKKK</sequence>
<reference evidence="1 2" key="1">
    <citation type="journal article" date="2020" name="Cell Host Microbe">
        <title>Functional and Genomic Variation between Human-Derived Isolates of Lachnospiraceae Reveals Inter- and Intra-Species Diversity.</title>
        <authorList>
            <person name="Sorbara M.T."/>
            <person name="Littmann E.R."/>
            <person name="Fontana E."/>
            <person name="Moody T.U."/>
            <person name="Kohout C.E."/>
            <person name="Gjonbalaj M."/>
            <person name="Eaton V."/>
            <person name="Seok R."/>
            <person name="Leiner I.M."/>
            <person name="Pamer E.G."/>
        </authorList>
    </citation>
    <scope>NUCLEOTIDE SEQUENCE [LARGE SCALE GENOMIC DNA]</scope>
    <source>
        <strain evidence="1 2">MSK.14.16</strain>
    </source>
</reference>
<dbReference type="EMBL" id="JAAWUZ010000045">
    <property type="protein sequence ID" value="NSG30806.1"/>
    <property type="molecule type" value="Genomic_DNA"/>
</dbReference>
<dbReference type="Proteomes" id="UP000821846">
    <property type="component" value="Unassembled WGS sequence"/>
</dbReference>
<protein>
    <recommendedName>
        <fullName evidence="3">Signal peptidase I</fullName>
    </recommendedName>
</protein>
<proteinExistence type="predicted"/>
<organism evidence="1 2">
    <name type="scientific">Faecalicatena fissicatena</name>
    <dbReference type="NCBI Taxonomy" id="290055"/>
    <lineage>
        <taxon>Bacteria</taxon>
        <taxon>Bacillati</taxon>
        <taxon>Bacillota</taxon>
        <taxon>Clostridia</taxon>
        <taxon>Lachnospirales</taxon>
        <taxon>Lachnospiraceae</taxon>
        <taxon>Faecalicatena</taxon>
    </lineage>
</organism>
<comment type="caution">
    <text evidence="1">The sequence shown here is derived from an EMBL/GenBank/DDBJ whole genome shotgun (WGS) entry which is preliminary data.</text>
</comment>
<dbReference type="CDD" id="cd06462">
    <property type="entry name" value="Peptidase_S24_S26"/>
    <property type="match status" value="1"/>
</dbReference>
<gene>
    <name evidence="1" type="ORF">HFM93_11075</name>
</gene>
<evidence type="ECO:0008006" key="3">
    <source>
        <dbReference type="Google" id="ProtNLM"/>
    </source>
</evidence>
<evidence type="ECO:0000313" key="2">
    <source>
        <dbReference type="Proteomes" id="UP000821846"/>
    </source>
</evidence>
<accession>A0ABX2H175</accession>
<evidence type="ECO:0000313" key="1">
    <source>
        <dbReference type="EMBL" id="NSG30806.1"/>
    </source>
</evidence>
<dbReference type="RefSeq" id="WP_173866658.1">
    <property type="nucleotide sequence ID" value="NZ_JAAWUU010000042.1"/>
</dbReference>
<name>A0ABX2H175_9FIRM</name>